<accession>A0A420I6R9</accession>
<evidence type="ECO:0000313" key="2">
    <source>
        <dbReference type="EMBL" id="RKF65365.1"/>
    </source>
</evidence>
<dbReference type="AlphaFoldDB" id="A0A420I6R9"/>
<evidence type="ECO:0000256" key="1">
    <source>
        <dbReference type="SAM" id="SignalP"/>
    </source>
</evidence>
<feature type="signal peptide" evidence="1">
    <location>
        <begin position="1"/>
        <end position="17"/>
    </location>
</feature>
<protein>
    <submittedName>
        <fullName evidence="2">Putative csep0049 effector protein</fullName>
    </submittedName>
</protein>
<name>A0A420I6R9_9PEZI</name>
<reference evidence="2 3" key="1">
    <citation type="journal article" date="2018" name="BMC Genomics">
        <title>Comparative genome analyses reveal sequence features reflecting distinct modes of host-adaptation between dicot and monocot powdery mildew.</title>
        <authorList>
            <person name="Wu Y."/>
            <person name="Ma X."/>
            <person name="Pan Z."/>
            <person name="Kale S.D."/>
            <person name="Song Y."/>
            <person name="King H."/>
            <person name="Zhang Q."/>
            <person name="Presley C."/>
            <person name="Deng X."/>
            <person name="Wei C.I."/>
            <person name="Xiao S."/>
        </authorList>
    </citation>
    <scope>NUCLEOTIDE SEQUENCE [LARGE SCALE GENOMIC DNA]</scope>
    <source>
        <strain evidence="2">UMSG3</strain>
    </source>
</reference>
<keyword evidence="3" id="KW-1185">Reference proteome</keyword>
<dbReference type="STRING" id="62708.A0A420I6R9"/>
<evidence type="ECO:0000313" key="3">
    <source>
        <dbReference type="Proteomes" id="UP000283383"/>
    </source>
</evidence>
<dbReference type="Proteomes" id="UP000283383">
    <property type="component" value="Unassembled WGS sequence"/>
</dbReference>
<sequence>MLLSNFVLLGLAVGVRTQILPVQVQNLAETTQAVSIATAAPSPDDIQHSLLSEASARVSSFSSVAASNIASITSSLGAEASQISSKLESVSSEIASKSSSYNSKYDPTNTPHDNLAAPVQTGAIAMGALFGLGAAVVNL</sequence>
<proteinExistence type="predicted"/>
<organism evidence="2 3">
    <name type="scientific">Golovinomyces cichoracearum</name>
    <dbReference type="NCBI Taxonomy" id="62708"/>
    <lineage>
        <taxon>Eukaryota</taxon>
        <taxon>Fungi</taxon>
        <taxon>Dikarya</taxon>
        <taxon>Ascomycota</taxon>
        <taxon>Pezizomycotina</taxon>
        <taxon>Leotiomycetes</taxon>
        <taxon>Erysiphales</taxon>
        <taxon>Erysiphaceae</taxon>
        <taxon>Golovinomyces</taxon>
    </lineage>
</organism>
<keyword evidence="1" id="KW-0732">Signal</keyword>
<feature type="chain" id="PRO_5019189364" evidence="1">
    <location>
        <begin position="18"/>
        <end position="139"/>
    </location>
</feature>
<dbReference type="EMBL" id="MCBQ01012284">
    <property type="protein sequence ID" value="RKF65365.1"/>
    <property type="molecule type" value="Genomic_DNA"/>
</dbReference>
<comment type="caution">
    <text evidence="2">The sequence shown here is derived from an EMBL/GenBank/DDBJ whole genome shotgun (WGS) entry which is preliminary data.</text>
</comment>
<gene>
    <name evidence="2" type="ORF">GcM3_122019</name>
</gene>